<keyword evidence="2" id="KW-1185">Reference proteome</keyword>
<accession>A0A285MWX3</accession>
<dbReference type="OrthoDB" id="7595944at2"/>
<dbReference type="EMBL" id="OBEH01000004">
    <property type="protein sequence ID" value="SNZ01183.1"/>
    <property type="molecule type" value="Genomic_DNA"/>
</dbReference>
<gene>
    <name evidence="1" type="ORF">SAMN06265377_3019</name>
</gene>
<dbReference type="AlphaFoldDB" id="A0A285MWX3"/>
<protein>
    <submittedName>
        <fullName evidence="1">Uncharacterized protein</fullName>
    </submittedName>
</protein>
<evidence type="ECO:0000313" key="1">
    <source>
        <dbReference type="EMBL" id="SNZ01183.1"/>
    </source>
</evidence>
<name>A0A285MWX3_9FLAO</name>
<proteinExistence type="predicted"/>
<evidence type="ECO:0000313" key="2">
    <source>
        <dbReference type="Proteomes" id="UP000219048"/>
    </source>
</evidence>
<dbReference type="Proteomes" id="UP000219048">
    <property type="component" value="Unassembled WGS sequence"/>
</dbReference>
<organism evidence="1 2">
    <name type="scientific">Flagellimonas pacifica</name>
    <dbReference type="NCBI Taxonomy" id="1247520"/>
    <lineage>
        <taxon>Bacteria</taxon>
        <taxon>Pseudomonadati</taxon>
        <taxon>Bacteroidota</taxon>
        <taxon>Flavobacteriia</taxon>
        <taxon>Flavobacteriales</taxon>
        <taxon>Flavobacteriaceae</taxon>
        <taxon>Flagellimonas</taxon>
    </lineage>
</organism>
<sequence length="270" mass="31762">MKTKVLITVKTYPTLSTKYDELVCTAGFTEDGSWIRIYPVEFRKKAYKDQYKKYDWVEVDLVNNDSDFRPESHRPRTADTTFEKVGELDTKGNWAKRKDIVLNNVHEDLTQLIEEAQNKEVGTSLAVFKPAKIIDFVIEPVDREWDEKKLASLKQFNLFESTEKGFEVVKKLPFKFSYTFEDIKGRRSTLMIEDWEIGQLFWNCLNRSGSEEKACELVRQKYMDDFAKTKDLYLFLGTTKRFHFTGKNPFVIIGTFTPKIETQFKLDLFQ</sequence>
<reference evidence="2" key="1">
    <citation type="submission" date="2017-09" db="EMBL/GenBank/DDBJ databases">
        <authorList>
            <person name="Varghese N."/>
            <person name="Submissions S."/>
        </authorList>
    </citation>
    <scope>NUCLEOTIDE SEQUENCE [LARGE SCALE GENOMIC DNA]</scope>
    <source>
        <strain evidence="2">DSM 25885</strain>
    </source>
</reference>